<name>A0ABT2YK97_9BURK</name>
<dbReference type="PROSITE" id="PS51257">
    <property type="entry name" value="PROKAR_LIPOPROTEIN"/>
    <property type="match status" value="1"/>
</dbReference>
<evidence type="ECO:0000313" key="2">
    <source>
        <dbReference type="Proteomes" id="UP001209701"/>
    </source>
</evidence>
<sequence>MRPLLLLSLLFTVVLLSACEVLYDIGQDNALKDCERIVDTVGRNECVKRNRKPYGSYEKERQQQLKK</sequence>
<gene>
    <name evidence="1" type="ORF">LNV07_20605</name>
</gene>
<dbReference type="EMBL" id="JAJIRN010000009">
    <property type="protein sequence ID" value="MCV2370490.1"/>
    <property type="molecule type" value="Genomic_DNA"/>
</dbReference>
<proteinExistence type="predicted"/>
<accession>A0ABT2YK97</accession>
<dbReference type="Proteomes" id="UP001209701">
    <property type="component" value="Unassembled WGS sequence"/>
</dbReference>
<organism evidence="1 2">
    <name type="scientific">Roseateles oligotrophus</name>
    <dbReference type="NCBI Taxonomy" id="1769250"/>
    <lineage>
        <taxon>Bacteria</taxon>
        <taxon>Pseudomonadati</taxon>
        <taxon>Pseudomonadota</taxon>
        <taxon>Betaproteobacteria</taxon>
        <taxon>Burkholderiales</taxon>
        <taxon>Sphaerotilaceae</taxon>
        <taxon>Roseateles</taxon>
    </lineage>
</organism>
<evidence type="ECO:0008006" key="3">
    <source>
        <dbReference type="Google" id="ProtNLM"/>
    </source>
</evidence>
<evidence type="ECO:0000313" key="1">
    <source>
        <dbReference type="EMBL" id="MCV2370490.1"/>
    </source>
</evidence>
<protein>
    <recommendedName>
        <fullName evidence="3">Entry exclusion lipoprotein TrbK</fullName>
    </recommendedName>
</protein>
<dbReference type="RefSeq" id="WP_263573072.1">
    <property type="nucleotide sequence ID" value="NZ_JAJIRN010000009.1"/>
</dbReference>
<comment type="caution">
    <text evidence="1">The sequence shown here is derived from an EMBL/GenBank/DDBJ whole genome shotgun (WGS) entry which is preliminary data.</text>
</comment>
<reference evidence="1 2" key="1">
    <citation type="submission" date="2021-11" db="EMBL/GenBank/DDBJ databases">
        <authorList>
            <person name="Liang Q."/>
            <person name="Mou H."/>
            <person name="Liu Z."/>
        </authorList>
    </citation>
    <scope>NUCLEOTIDE SEQUENCE [LARGE SCALE GENOMIC DNA]</scope>
    <source>
        <strain evidence="1 2">CHU3</strain>
    </source>
</reference>
<keyword evidence="2" id="KW-1185">Reference proteome</keyword>